<evidence type="ECO:0000256" key="1">
    <source>
        <dbReference type="ARBA" id="ARBA00004739"/>
    </source>
</evidence>
<feature type="binding site" evidence="10">
    <location>
        <begin position="227"/>
        <end position="228"/>
    </location>
    <ligand>
        <name>FAD</name>
        <dbReference type="ChEBI" id="CHEBI:57692"/>
    </ligand>
</feature>
<name>A0A010YNB3_9ACTN</name>
<dbReference type="PIRSF" id="PIRSF000196">
    <property type="entry name" value="Pro_dehydrog"/>
    <property type="match status" value="1"/>
</dbReference>
<dbReference type="Pfam" id="PF01619">
    <property type="entry name" value="Pro_dh"/>
    <property type="match status" value="1"/>
</dbReference>
<proteinExistence type="predicted"/>
<evidence type="ECO:0000256" key="3">
    <source>
        <dbReference type="ARBA" id="ARBA00022630"/>
    </source>
</evidence>
<evidence type="ECO:0000256" key="2">
    <source>
        <dbReference type="ARBA" id="ARBA00012695"/>
    </source>
</evidence>
<dbReference type="PANTHER" id="PTHR13914:SF0">
    <property type="entry name" value="PROLINE DEHYDROGENASE 1, MITOCHONDRIAL"/>
    <property type="match status" value="1"/>
</dbReference>
<feature type="binding site" evidence="10">
    <location>
        <begin position="188"/>
        <end position="190"/>
    </location>
    <ligand>
        <name>FAD</name>
        <dbReference type="ChEBI" id="CHEBI:57692"/>
    </ligand>
</feature>
<feature type="binding site" evidence="9">
    <location>
        <position position="98"/>
    </location>
    <ligand>
        <name>substrate</name>
    </ligand>
</feature>
<keyword evidence="6 12" id="KW-0560">Oxidoreductase</keyword>
<feature type="binding site" evidence="10">
    <location>
        <position position="164"/>
    </location>
    <ligand>
        <name>FAD</name>
        <dbReference type="ChEBI" id="CHEBI:57692"/>
    </ligand>
</feature>
<dbReference type="GO" id="GO:0004657">
    <property type="term" value="F:proline dehydrogenase activity"/>
    <property type="evidence" value="ECO:0007669"/>
    <property type="project" value="UniProtKB-EC"/>
</dbReference>
<organism evidence="12 13">
    <name type="scientific">Cryptosporangium arvum DSM 44712</name>
    <dbReference type="NCBI Taxonomy" id="927661"/>
    <lineage>
        <taxon>Bacteria</taxon>
        <taxon>Bacillati</taxon>
        <taxon>Actinomycetota</taxon>
        <taxon>Actinomycetes</taxon>
        <taxon>Cryptosporangiales</taxon>
        <taxon>Cryptosporangiaceae</taxon>
        <taxon>Cryptosporangium</taxon>
    </lineage>
</organism>
<dbReference type="InterPro" id="IPR002872">
    <property type="entry name" value="Proline_DH_dom"/>
</dbReference>
<keyword evidence="7" id="KW-0642">Proline metabolism</keyword>
<dbReference type="GO" id="GO:0010133">
    <property type="term" value="P:L-proline catabolic process to L-glutamate"/>
    <property type="evidence" value="ECO:0007669"/>
    <property type="project" value="UniProtKB-UniPathway"/>
</dbReference>
<dbReference type="PANTHER" id="PTHR13914">
    <property type="entry name" value="PROLINE OXIDASE"/>
    <property type="match status" value="1"/>
</dbReference>
<evidence type="ECO:0000313" key="12">
    <source>
        <dbReference type="EMBL" id="EXG81675.1"/>
    </source>
</evidence>
<dbReference type="PATRIC" id="fig|927661.3.peg.2756"/>
<comment type="cofactor">
    <cofactor evidence="10">
        <name>FAD</name>
        <dbReference type="ChEBI" id="CHEBI:57692"/>
    </cofactor>
    <text evidence="10">Binds 1 FAD per subunit.</text>
</comment>
<feature type="binding site" evidence="9">
    <location>
        <position position="290"/>
    </location>
    <ligand>
        <name>substrate</name>
    </ligand>
</feature>
<keyword evidence="4 10" id="KW-0547">Nucleotide-binding</keyword>
<dbReference type="OrthoDB" id="9773461at2"/>
<keyword evidence="13" id="KW-1185">Reference proteome</keyword>
<evidence type="ECO:0000259" key="11">
    <source>
        <dbReference type="Pfam" id="PF01619"/>
    </source>
</evidence>
<evidence type="ECO:0000256" key="9">
    <source>
        <dbReference type="PIRSR" id="PIRSR000196-1"/>
    </source>
</evidence>
<dbReference type="HOGENOM" id="CLU_061158_0_0_11"/>
<keyword evidence="5 10" id="KW-0274">FAD</keyword>
<evidence type="ECO:0000256" key="8">
    <source>
        <dbReference type="ARBA" id="ARBA00048779"/>
    </source>
</evidence>
<feature type="binding site" evidence="9">
    <location>
        <position position="289"/>
    </location>
    <ligand>
        <name>substrate</name>
    </ligand>
</feature>
<evidence type="ECO:0000313" key="13">
    <source>
        <dbReference type="Proteomes" id="UP000021053"/>
    </source>
</evidence>
<dbReference type="AlphaFoldDB" id="A0A010YNB3"/>
<dbReference type="EC" id="1.5.5.2" evidence="2"/>
<evidence type="ECO:0000256" key="7">
    <source>
        <dbReference type="ARBA" id="ARBA00023062"/>
    </source>
</evidence>
<feature type="binding site" evidence="10">
    <location>
        <position position="202"/>
    </location>
    <ligand>
        <name>FAD</name>
        <dbReference type="ChEBI" id="CHEBI:57692"/>
    </ligand>
</feature>
<reference evidence="12 13" key="1">
    <citation type="submission" date="2013-07" db="EMBL/GenBank/DDBJ databases">
        <authorList>
            <consortium name="DOE Joint Genome Institute"/>
            <person name="Eisen J."/>
            <person name="Huntemann M."/>
            <person name="Han J."/>
            <person name="Chen A."/>
            <person name="Kyrpides N."/>
            <person name="Mavromatis K."/>
            <person name="Markowitz V."/>
            <person name="Palaniappan K."/>
            <person name="Ivanova N."/>
            <person name="Schaumberg A."/>
            <person name="Pati A."/>
            <person name="Liolios K."/>
            <person name="Nordberg H.P."/>
            <person name="Cantor M.N."/>
            <person name="Hua S.X."/>
            <person name="Woyke T."/>
        </authorList>
    </citation>
    <scope>NUCLEOTIDE SEQUENCE [LARGE SCALE GENOMIC DNA]</scope>
    <source>
        <strain evidence="12 13">DSM 44712</strain>
    </source>
</reference>
<dbReference type="InterPro" id="IPR015659">
    <property type="entry name" value="Proline_oxidase"/>
</dbReference>
<feature type="binding site" evidence="10">
    <location>
        <position position="136"/>
    </location>
    <ligand>
        <name>FAD</name>
        <dbReference type="ChEBI" id="CHEBI:57692"/>
    </ligand>
</feature>
<dbReference type="SUPFAM" id="SSF51730">
    <property type="entry name" value="FAD-linked oxidoreductase"/>
    <property type="match status" value="1"/>
</dbReference>
<accession>A0A010YNB3</accession>
<dbReference type="RefSeq" id="WP_035851093.1">
    <property type="nucleotide sequence ID" value="NZ_KK073874.1"/>
</dbReference>
<dbReference type="InterPro" id="IPR008219">
    <property type="entry name" value="PRODH_bac_arc"/>
</dbReference>
<evidence type="ECO:0000256" key="4">
    <source>
        <dbReference type="ARBA" id="ARBA00022741"/>
    </source>
</evidence>
<gene>
    <name evidence="12" type="ORF">CryarDRAFT_2794</name>
</gene>
<dbReference type="Gene3D" id="3.20.20.220">
    <property type="match status" value="1"/>
</dbReference>
<dbReference type="UniPathway" id="UPA00261">
    <property type="reaction ID" value="UER00373"/>
</dbReference>
<keyword evidence="3" id="KW-0285">Flavoprotein</keyword>
<comment type="catalytic activity">
    <reaction evidence="8">
        <text>L-proline + a quinone = (S)-1-pyrroline-5-carboxylate + a quinol + H(+)</text>
        <dbReference type="Rhea" id="RHEA:23784"/>
        <dbReference type="ChEBI" id="CHEBI:15378"/>
        <dbReference type="ChEBI" id="CHEBI:17388"/>
        <dbReference type="ChEBI" id="CHEBI:24646"/>
        <dbReference type="ChEBI" id="CHEBI:60039"/>
        <dbReference type="ChEBI" id="CHEBI:132124"/>
        <dbReference type="EC" id="1.5.5.2"/>
    </reaction>
</comment>
<protein>
    <recommendedName>
        <fullName evidence="2">proline dehydrogenase</fullName>
        <ecNumber evidence="2">1.5.5.2</ecNumber>
    </recommendedName>
</protein>
<dbReference type="Proteomes" id="UP000021053">
    <property type="component" value="Unassembled WGS sequence"/>
</dbReference>
<evidence type="ECO:0000256" key="10">
    <source>
        <dbReference type="PIRSR" id="PIRSR000196-2"/>
    </source>
</evidence>
<comment type="caution">
    <text evidence="12">The sequence shown here is derived from an EMBL/GenBank/DDBJ whole genome shotgun (WGS) entry which is preliminary data.</text>
</comment>
<dbReference type="EMBL" id="JFBT01000001">
    <property type="protein sequence ID" value="EXG81675.1"/>
    <property type="molecule type" value="Genomic_DNA"/>
</dbReference>
<dbReference type="GO" id="GO:0000166">
    <property type="term" value="F:nucleotide binding"/>
    <property type="evidence" value="ECO:0007669"/>
    <property type="project" value="UniProtKB-KW"/>
</dbReference>
<sequence>MLSSALNRASRSRRVRRVVERVPVTRRVVDRFVAGEEIADVVLAGEYLRRQGRSVTIDVLGEDVTDAAGAAATTAAYLALLAALAEKNCAEGADVSLKLSALGQALPGSGDEIAESNARAVCEAAAAVGATVTLDMEDHTTVDSSLAIGAKLRVEYPLTGTVLQANLRRTERDLAELAQPGTRIRWVKGAYREPRSVAYQQKAEVDDAYRRGVRSLMESGCYPMIATHDPAMIEHALRAAARTGRSAADWEAQMLYGVSTGRQRELVEQGRRLRVYVPFGTDWYGYFMRRLAERPANVAFFLRALARG</sequence>
<feature type="domain" description="Proline dehydrogenase" evidence="11">
    <location>
        <begin position="46"/>
        <end position="300"/>
    </location>
</feature>
<comment type="pathway">
    <text evidence="1">Amino-acid degradation; L-proline degradation into L-glutamate; L-glutamate from L-proline: step 1/2.</text>
</comment>
<dbReference type="InterPro" id="IPR029041">
    <property type="entry name" value="FAD-linked_oxidoreductase-like"/>
</dbReference>
<evidence type="ECO:0000256" key="5">
    <source>
        <dbReference type="ARBA" id="ARBA00022827"/>
    </source>
</evidence>
<evidence type="ECO:0000256" key="6">
    <source>
        <dbReference type="ARBA" id="ARBA00023002"/>
    </source>
</evidence>